<keyword evidence="4" id="KW-0472">Membrane</keyword>
<evidence type="ECO:0000256" key="5">
    <source>
        <dbReference type="ARBA" id="ARBA00023237"/>
    </source>
</evidence>
<name>A0ABW6BYM8_9BACT</name>
<protein>
    <submittedName>
        <fullName evidence="7">RagB/SusD family nutrient uptake outer membrane protein</fullName>
    </submittedName>
</protein>
<dbReference type="Proteomes" id="UP001597641">
    <property type="component" value="Unassembled WGS sequence"/>
</dbReference>
<accession>A0ABW6BYM8</accession>
<comment type="similarity">
    <text evidence="2">Belongs to the SusD family.</text>
</comment>
<gene>
    <name evidence="7" type="ORF">ACFS7Z_16715</name>
</gene>
<evidence type="ECO:0000256" key="3">
    <source>
        <dbReference type="ARBA" id="ARBA00022729"/>
    </source>
</evidence>
<proteinExistence type="inferred from homology"/>
<comment type="subcellular location">
    <subcellularLocation>
        <location evidence="1">Cell outer membrane</location>
    </subcellularLocation>
</comment>
<dbReference type="Pfam" id="PF07980">
    <property type="entry name" value="SusD_RagB"/>
    <property type="match status" value="1"/>
</dbReference>
<evidence type="ECO:0000313" key="7">
    <source>
        <dbReference type="EMBL" id="MFD3002017.1"/>
    </source>
</evidence>
<evidence type="ECO:0000259" key="6">
    <source>
        <dbReference type="Pfam" id="PF07980"/>
    </source>
</evidence>
<evidence type="ECO:0000256" key="2">
    <source>
        <dbReference type="ARBA" id="ARBA00006275"/>
    </source>
</evidence>
<dbReference type="SUPFAM" id="SSF48452">
    <property type="entry name" value="TPR-like"/>
    <property type="match status" value="1"/>
</dbReference>
<dbReference type="Gene3D" id="1.25.40.390">
    <property type="match status" value="1"/>
</dbReference>
<keyword evidence="3" id="KW-0732">Signal</keyword>
<dbReference type="EMBL" id="JBHUOX010000013">
    <property type="protein sequence ID" value="MFD3002017.1"/>
    <property type="molecule type" value="Genomic_DNA"/>
</dbReference>
<keyword evidence="8" id="KW-1185">Reference proteome</keyword>
<organism evidence="7 8">
    <name type="scientific">Pontibacter toksunensis</name>
    <dbReference type="NCBI Taxonomy" id="1332631"/>
    <lineage>
        <taxon>Bacteria</taxon>
        <taxon>Pseudomonadati</taxon>
        <taxon>Bacteroidota</taxon>
        <taxon>Cytophagia</taxon>
        <taxon>Cytophagales</taxon>
        <taxon>Hymenobacteraceae</taxon>
        <taxon>Pontibacter</taxon>
    </lineage>
</organism>
<dbReference type="RefSeq" id="WP_377486978.1">
    <property type="nucleotide sequence ID" value="NZ_JBHUOX010000013.1"/>
</dbReference>
<feature type="domain" description="RagB/SusD" evidence="6">
    <location>
        <begin position="371"/>
        <end position="538"/>
    </location>
</feature>
<comment type="caution">
    <text evidence="7">The sequence shown here is derived from an EMBL/GenBank/DDBJ whole genome shotgun (WGS) entry which is preliminary data.</text>
</comment>
<dbReference type="InterPro" id="IPR012944">
    <property type="entry name" value="SusD_RagB_dom"/>
</dbReference>
<keyword evidence="5" id="KW-0998">Cell outer membrane</keyword>
<sequence length="575" mass="67101">MKKKLFKSLMRTVPVVMMGMCLFSCEKLLEAEPDKALEQDQFYQDKFDADAAVIGLYGKFLGLAEHYVVLNELRADLLEVTPAAGEDMVQLSQHTVTSENSYANPRPFYELIVNCNDILTNFDRMLAESKMLQADYNERNSDVTSLRSWLYLQLAIHYGNIPYITDPLAKINDVSDLSRFPVLSLDQVIKELIKEMEALPYKEQYSELNTLNRVIDGYNTQKFFINKRVLMGDLYLWNGDYRKAAEQYKTVMEMPTGVDIFDSYKIKYADVTRHEDLSVGYVRYADQDVYSLIDNNTQGWKSMFIRDQDNLFNSEWIWSLPFDNRFQQKTPFVKLFSNVGGDYLVRPTEHAIEMWESQVQRNGFPWDQRGRWSWSRQAGQPVVMKHIYNFDPVNPLQTNGKWFLYRTALLHLRFAEAANRDNQHKIAWALLNNGRLAYNDPGISDVRQEYDTFQPFPYDFAFRSSNTPYFRDNWHRSDGIRGRANLEFLTIPEDISSQDSLLYIEGKIIEEAALELAYEGNRWGDLVRVALHRNDPAFLADKIYAKLQKSGNPAADATREKLMNPSNWFLPFRWE</sequence>
<dbReference type="InterPro" id="IPR011990">
    <property type="entry name" value="TPR-like_helical_dom_sf"/>
</dbReference>
<evidence type="ECO:0000313" key="8">
    <source>
        <dbReference type="Proteomes" id="UP001597641"/>
    </source>
</evidence>
<reference evidence="8" key="1">
    <citation type="journal article" date="2019" name="Int. J. Syst. Evol. Microbiol.">
        <title>The Global Catalogue of Microorganisms (GCM) 10K type strain sequencing project: providing services to taxonomists for standard genome sequencing and annotation.</title>
        <authorList>
            <consortium name="The Broad Institute Genomics Platform"/>
            <consortium name="The Broad Institute Genome Sequencing Center for Infectious Disease"/>
            <person name="Wu L."/>
            <person name="Ma J."/>
        </authorList>
    </citation>
    <scope>NUCLEOTIDE SEQUENCE [LARGE SCALE GENOMIC DNA]</scope>
    <source>
        <strain evidence="8">KCTC 23984</strain>
    </source>
</reference>
<evidence type="ECO:0000256" key="1">
    <source>
        <dbReference type="ARBA" id="ARBA00004442"/>
    </source>
</evidence>
<evidence type="ECO:0000256" key="4">
    <source>
        <dbReference type="ARBA" id="ARBA00023136"/>
    </source>
</evidence>